<name>A0ABP8FLG6_9BACT</name>
<keyword evidence="1" id="KW-0808">Transferase</keyword>
<dbReference type="Pfam" id="PF00583">
    <property type="entry name" value="Acetyltransf_1"/>
    <property type="match status" value="1"/>
</dbReference>
<dbReference type="Gene3D" id="3.40.630.30">
    <property type="match status" value="1"/>
</dbReference>
<keyword evidence="4" id="KW-1185">Reference proteome</keyword>
<dbReference type="PROSITE" id="PS51186">
    <property type="entry name" value="GNAT"/>
    <property type="match status" value="1"/>
</dbReference>
<feature type="domain" description="N-acetyltransferase" evidence="2">
    <location>
        <begin position="14"/>
        <end position="153"/>
    </location>
</feature>
<accession>A0ABP8FLG6</accession>
<evidence type="ECO:0000313" key="3">
    <source>
        <dbReference type="EMBL" id="GAA4306547.1"/>
    </source>
</evidence>
<reference evidence="4" key="1">
    <citation type="journal article" date="2019" name="Int. J. Syst. Evol. Microbiol.">
        <title>The Global Catalogue of Microorganisms (GCM) 10K type strain sequencing project: providing services to taxonomists for standard genome sequencing and annotation.</title>
        <authorList>
            <consortium name="The Broad Institute Genomics Platform"/>
            <consortium name="The Broad Institute Genome Sequencing Center for Infectious Disease"/>
            <person name="Wu L."/>
            <person name="Ma J."/>
        </authorList>
    </citation>
    <scope>NUCLEOTIDE SEQUENCE [LARGE SCALE GENOMIC DNA]</scope>
    <source>
        <strain evidence="4">JCM 17664</strain>
    </source>
</reference>
<proteinExistence type="predicted"/>
<dbReference type="RefSeq" id="WP_344977188.1">
    <property type="nucleotide sequence ID" value="NZ_BAABFN010000002.1"/>
</dbReference>
<dbReference type="SUPFAM" id="SSF55729">
    <property type="entry name" value="Acyl-CoA N-acyltransferases (Nat)"/>
    <property type="match status" value="1"/>
</dbReference>
<dbReference type="PANTHER" id="PTHR13947">
    <property type="entry name" value="GNAT FAMILY N-ACETYLTRANSFERASE"/>
    <property type="match status" value="1"/>
</dbReference>
<evidence type="ECO:0000313" key="4">
    <source>
        <dbReference type="Proteomes" id="UP001501207"/>
    </source>
</evidence>
<sequence>MEVKIIDYRPEHGAAFRRLNEAWLKKYFRVEPVDRQVLNHPEEYILRPGGFILLAECEGHIVGTVALKPEPETGLFEMTKMAVDEAWQGRGIGRTLGEALLERAWQMGLAEVILYSQTALAPAIRLYRKLGFEEIPLSNVHYKRCDIKMRKKR</sequence>
<gene>
    <name evidence="3" type="ORF">GCM10023143_12560</name>
</gene>
<dbReference type="EMBL" id="BAABFN010000002">
    <property type="protein sequence ID" value="GAA4306547.1"/>
    <property type="molecule type" value="Genomic_DNA"/>
</dbReference>
<dbReference type="Proteomes" id="UP001501207">
    <property type="component" value="Unassembled WGS sequence"/>
</dbReference>
<dbReference type="PANTHER" id="PTHR13947:SF37">
    <property type="entry name" value="LD18367P"/>
    <property type="match status" value="1"/>
</dbReference>
<dbReference type="InterPro" id="IPR016181">
    <property type="entry name" value="Acyl_CoA_acyltransferase"/>
</dbReference>
<evidence type="ECO:0000259" key="2">
    <source>
        <dbReference type="PROSITE" id="PS51186"/>
    </source>
</evidence>
<dbReference type="InterPro" id="IPR050769">
    <property type="entry name" value="NAT_camello-type"/>
</dbReference>
<dbReference type="CDD" id="cd04301">
    <property type="entry name" value="NAT_SF"/>
    <property type="match status" value="1"/>
</dbReference>
<dbReference type="InterPro" id="IPR000182">
    <property type="entry name" value="GNAT_dom"/>
</dbReference>
<evidence type="ECO:0000256" key="1">
    <source>
        <dbReference type="ARBA" id="ARBA00022679"/>
    </source>
</evidence>
<organism evidence="3 4">
    <name type="scientific">Compostibacter hankyongensis</name>
    <dbReference type="NCBI Taxonomy" id="1007089"/>
    <lineage>
        <taxon>Bacteria</taxon>
        <taxon>Pseudomonadati</taxon>
        <taxon>Bacteroidota</taxon>
        <taxon>Chitinophagia</taxon>
        <taxon>Chitinophagales</taxon>
        <taxon>Chitinophagaceae</taxon>
        <taxon>Compostibacter</taxon>
    </lineage>
</organism>
<protein>
    <recommendedName>
        <fullName evidence="2">N-acetyltransferase domain-containing protein</fullName>
    </recommendedName>
</protein>
<comment type="caution">
    <text evidence="3">The sequence shown here is derived from an EMBL/GenBank/DDBJ whole genome shotgun (WGS) entry which is preliminary data.</text>
</comment>